<dbReference type="InterPro" id="IPR001128">
    <property type="entry name" value="Cyt_P450"/>
</dbReference>
<dbReference type="PRINTS" id="PR00463">
    <property type="entry name" value="EP450I"/>
</dbReference>
<evidence type="ECO:0008006" key="12">
    <source>
        <dbReference type="Google" id="ProtNLM"/>
    </source>
</evidence>
<comment type="caution">
    <text evidence="10">The sequence shown here is derived from an EMBL/GenBank/DDBJ whole genome shotgun (WGS) entry which is preliminary data.</text>
</comment>
<dbReference type="PRINTS" id="PR00385">
    <property type="entry name" value="P450"/>
</dbReference>
<dbReference type="EMBL" id="JAFEMO010000001">
    <property type="protein sequence ID" value="KAH7577858.1"/>
    <property type="molecule type" value="Genomic_DNA"/>
</dbReference>
<dbReference type="Proteomes" id="UP000827721">
    <property type="component" value="Unassembled WGS sequence"/>
</dbReference>
<dbReference type="InterPro" id="IPR036396">
    <property type="entry name" value="Cyt_P450_sf"/>
</dbReference>
<reference evidence="10 11" key="1">
    <citation type="submission" date="2021-02" db="EMBL/GenBank/DDBJ databases">
        <title>Plant Genome Project.</title>
        <authorList>
            <person name="Zhang R.-G."/>
        </authorList>
    </citation>
    <scope>NUCLEOTIDE SEQUENCE [LARGE SCALE GENOMIC DNA]</scope>
    <source>
        <tissue evidence="10">Leaves</tissue>
    </source>
</reference>
<evidence type="ECO:0000256" key="6">
    <source>
        <dbReference type="ARBA" id="ARBA00022989"/>
    </source>
</evidence>
<dbReference type="InterPro" id="IPR002401">
    <property type="entry name" value="Cyt_P450_E_grp-I"/>
</dbReference>
<comment type="subcellular location">
    <subcellularLocation>
        <location evidence="1">Membrane</location>
        <topology evidence="1">Single-pass membrane protein</topology>
    </subcellularLocation>
</comment>
<evidence type="ECO:0000256" key="5">
    <source>
        <dbReference type="ARBA" id="ARBA00022723"/>
    </source>
</evidence>
<dbReference type="PANTHER" id="PTHR24286:SF185">
    <property type="entry name" value="CYTOCHROME P450 87A3-LIKE"/>
    <property type="match status" value="1"/>
</dbReference>
<evidence type="ECO:0000313" key="10">
    <source>
        <dbReference type="EMBL" id="KAH7577858.1"/>
    </source>
</evidence>
<evidence type="ECO:0000256" key="9">
    <source>
        <dbReference type="SAM" id="SignalP"/>
    </source>
</evidence>
<keyword evidence="11" id="KW-1185">Reference proteome</keyword>
<dbReference type="CDD" id="cd11043">
    <property type="entry name" value="CYP90-like"/>
    <property type="match status" value="1"/>
</dbReference>
<dbReference type="Pfam" id="PF00067">
    <property type="entry name" value="p450"/>
    <property type="match status" value="1"/>
</dbReference>
<dbReference type="InterPro" id="IPR017972">
    <property type="entry name" value="Cyt_P450_CS"/>
</dbReference>
<dbReference type="SUPFAM" id="SSF48264">
    <property type="entry name" value="Cytochrome P450"/>
    <property type="match status" value="1"/>
</dbReference>
<keyword evidence="8" id="KW-0503">Monooxygenase</keyword>
<keyword evidence="8" id="KW-0349">Heme</keyword>
<organism evidence="10 11">
    <name type="scientific">Xanthoceras sorbifolium</name>
    <dbReference type="NCBI Taxonomy" id="99658"/>
    <lineage>
        <taxon>Eukaryota</taxon>
        <taxon>Viridiplantae</taxon>
        <taxon>Streptophyta</taxon>
        <taxon>Embryophyta</taxon>
        <taxon>Tracheophyta</taxon>
        <taxon>Spermatophyta</taxon>
        <taxon>Magnoliopsida</taxon>
        <taxon>eudicotyledons</taxon>
        <taxon>Gunneridae</taxon>
        <taxon>Pentapetalae</taxon>
        <taxon>rosids</taxon>
        <taxon>malvids</taxon>
        <taxon>Sapindales</taxon>
        <taxon>Sapindaceae</taxon>
        <taxon>Xanthoceroideae</taxon>
        <taxon>Xanthoceras</taxon>
    </lineage>
</organism>
<comment type="similarity">
    <text evidence="3 8">Belongs to the cytochrome P450 family.</text>
</comment>
<keyword evidence="6" id="KW-0472">Membrane</keyword>
<evidence type="ECO:0000313" key="11">
    <source>
        <dbReference type="Proteomes" id="UP000827721"/>
    </source>
</evidence>
<keyword evidence="6" id="KW-1133">Transmembrane helix</keyword>
<gene>
    <name evidence="10" type="ORF">JRO89_XS01G0308200</name>
</gene>
<evidence type="ECO:0000256" key="2">
    <source>
        <dbReference type="ARBA" id="ARBA00004721"/>
    </source>
</evidence>
<dbReference type="Gene3D" id="1.10.630.10">
    <property type="entry name" value="Cytochrome P450"/>
    <property type="match status" value="1"/>
</dbReference>
<keyword evidence="4" id="KW-0812">Transmembrane</keyword>
<dbReference type="PANTHER" id="PTHR24286">
    <property type="entry name" value="CYTOCHROME P450 26"/>
    <property type="match status" value="1"/>
</dbReference>
<keyword evidence="8" id="KW-0560">Oxidoreductase</keyword>
<comment type="pathway">
    <text evidence="2">Secondary metabolite biosynthesis; terpenoid biosynthesis.</text>
</comment>
<evidence type="ECO:0000256" key="7">
    <source>
        <dbReference type="ARBA" id="ARBA00023004"/>
    </source>
</evidence>
<evidence type="ECO:0000256" key="4">
    <source>
        <dbReference type="ARBA" id="ARBA00022692"/>
    </source>
</evidence>
<evidence type="ECO:0000256" key="1">
    <source>
        <dbReference type="ARBA" id="ARBA00004167"/>
    </source>
</evidence>
<feature type="signal peptide" evidence="9">
    <location>
        <begin position="1"/>
        <end position="23"/>
    </location>
</feature>
<evidence type="ECO:0000256" key="8">
    <source>
        <dbReference type="RuleBase" id="RU000461"/>
    </source>
</evidence>
<evidence type="ECO:0000256" key="3">
    <source>
        <dbReference type="ARBA" id="ARBA00010617"/>
    </source>
</evidence>
<keyword evidence="5 8" id="KW-0479">Metal-binding</keyword>
<name>A0ABQ8IMD1_9ROSI</name>
<keyword evidence="9" id="KW-0732">Signal</keyword>
<dbReference type="PROSITE" id="PS00086">
    <property type="entry name" value="CYTOCHROME_P450"/>
    <property type="match status" value="1"/>
</dbReference>
<feature type="chain" id="PRO_5047483764" description="Cytochrome P450" evidence="9">
    <location>
        <begin position="24"/>
        <end position="472"/>
    </location>
</feature>
<protein>
    <recommendedName>
        <fullName evidence="12">Cytochrome P450</fullName>
    </recommendedName>
</protein>
<sequence length="472" mass="53668">MLVEIGLCLVALLVVFISYFVHAWSNPKSNGKLPPGSMGLPIIGETLHFFSSHSLYEVSPFFKKRMNRYGPMFKTSLFAQKMVVSTDPDINYKLFQQENQNLLFWFSGSFTKMIGEEKLLAGHGSIHKYVKNLLLHFVGAENLKAKLLPEMDIATQRRLQIWASHGSVDVKDDCGQMIFESFAKRLISYDTANDTMKLGANLKAFMDGLISFPLNIPGTAFHASMQGHKRSMKAMQDIYNERKASKVSKNDFLDHLLEEMKKENTFLDESNAVKLLYGILFAAFEATSQAITLVTKFLCEQPDVLAELTKEHEELLKRRVDENSPFTWEEYKSLTFTHMVINETIRLGNIAPGIFRKVVKDLEINGYTIPAGWIFMAALPVVHLSSDKYENPFTFNPWRWQGKELNSGSKNFMGFGIGVRLCVGAEYAKLQVALYLHYLITKYRWSLIKGGDVVKKPVNMFPTGLHIKIAEK</sequence>
<proteinExistence type="inferred from homology"/>
<keyword evidence="7 8" id="KW-0408">Iron</keyword>
<accession>A0ABQ8IMD1</accession>